<dbReference type="STRING" id="1676925.ENSPKIP00000002837"/>
<proteinExistence type="inferred from homology"/>
<dbReference type="CDD" id="cd00882">
    <property type="entry name" value="Ras_like_GTPase"/>
    <property type="match status" value="1"/>
</dbReference>
<feature type="domain" description="Septin-type G" evidence="3">
    <location>
        <begin position="52"/>
        <end position="132"/>
    </location>
</feature>
<evidence type="ECO:0000313" key="5">
    <source>
        <dbReference type="Proteomes" id="UP000261540"/>
    </source>
</evidence>
<sequence>LKSRSDQIKGKSECLSQGVPSVYKVPLQEIHTNLDGCKRYTFGKENIRDHRTIMVTGATGAGKSTLINGMINYILGVKWEDDFRFKLIDEGTSKSQGKSQTSLITAYEINYQEIYNIHYSITIIDTPGFGDTRGIERDRAITDQIRTFFTSNNGISTIDAVCFVTQASLARLTHAQKYVFDSILYIFGKDIADNIQMLAIQVSGVPCSRTEEGIPVHFKFNNSALFADNSNSSMKKFFVALTSMKTKSLLPTREVLKEHKELETAVTGLQPQIRAGLAKLDEIKRTQQIIQEHEAEINTNKNFEFDVEVTKPDQISIKGSGQYITNCQQCFVTCHFPCTIPDDKDKTRCSAMNSKGNCTVCAGKCHWYVHYNQKYKWEYKKVTEKRTSEELKAKYEKASGAKLTAQEIIKKQEEEIQRLQDEVLDLIETSQRCLARLNDIALKPNPLSTPEYIDLLIESEKAEWVFFFVI</sequence>
<evidence type="ECO:0000259" key="3">
    <source>
        <dbReference type="Pfam" id="PF00735"/>
    </source>
</evidence>
<reference evidence="4" key="1">
    <citation type="submission" date="2025-08" db="UniProtKB">
        <authorList>
            <consortium name="Ensembl"/>
        </authorList>
    </citation>
    <scope>IDENTIFICATION</scope>
</reference>
<protein>
    <recommendedName>
        <fullName evidence="3">Septin-type G domain-containing protein</fullName>
    </recommendedName>
</protein>
<evidence type="ECO:0000256" key="2">
    <source>
        <dbReference type="SAM" id="Coils"/>
    </source>
</evidence>
<dbReference type="GeneTree" id="ENSGT00500000044904"/>
<organism evidence="4 5">
    <name type="scientific">Paramormyrops kingsleyae</name>
    <dbReference type="NCBI Taxonomy" id="1676925"/>
    <lineage>
        <taxon>Eukaryota</taxon>
        <taxon>Metazoa</taxon>
        <taxon>Chordata</taxon>
        <taxon>Craniata</taxon>
        <taxon>Vertebrata</taxon>
        <taxon>Euteleostomi</taxon>
        <taxon>Actinopterygii</taxon>
        <taxon>Neopterygii</taxon>
        <taxon>Teleostei</taxon>
        <taxon>Osteoglossocephala</taxon>
        <taxon>Osteoglossomorpha</taxon>
        <taxon>Osteoglossiformes</taxon>
        <taxon>Mormyridae</taxon>
        <taxon>Paramormyrops</taxon>
    </lineage>
</organism>
<dbReference type="Ensembl" id="ENSPKIT00000026790.1">
    <property type="protein sequence ID" value="ENSPKIP00000002837.1"/>
    <property type="gene ID" value="ENSPKIG00000020573.1"/>
</dbReference>
<dbReference type="SUPFAM" id="SSF52540">
    <property type="entry name" value="P-loop containing nucleoside triphosphate hydrolases"/>
    <property type="match status" value="1"/>
</dbReference>
<keyword evidence="2" id="KW-0175">Coiled coil</keyword>
<dbReference type="PANTHER" id="PTHR32046">
    <property type="entry name" value="G DOMAIN-CONTAINING PROTEIN"/>
    <property type="match status" value="1"/>
</dbReference>
<feature type="coiled-coil region" evidence="2">
    <location>
        <begin position="402"/>
        <end position="429"/>
    </location>
</feature>
<dbReference type="GO" id="GO:0005525">
    <property type="term" value="F:GTP binding"/>
    <property type="evidence" value="ECO:0007669"/>
    <property type="project" value="UniProtKB-KW"/>
</dbReference>
<keyword evidence="1" id="KW-0342">GTP-binding</keyword>
<keyword evidence="5" id="KW-1185">Reference proteome</keyword>
<dbReference type="PANTHER" id="PTHR32046:SF14">
    <property type="match status" value="1"/>
</dbReference>
<dbReference type="Proteomes" id="UP000261540">
    <property type="component" value="Unplaced"/>
</dbReference>
<reference evidence="4" key="2">
    <citation type="submission" date="2025-09" db="UniProtKB">
        <authorList>
            <consortium name="Ensembl"/>
        </authorList>
    </citation>
    <scope>IDENTIFICATION</scope>
</reference>
<dbReference type="InterPro" id="IPR027417">
    <property type="entry name" value="P-loop_NTPase"/>
</dbReference>
<dbReference type="AlphaFoldDB" id="A0A3B3Q850"/>
<keyword evidence="1" id="KW-0547">Nucleotide-binding</keyword>
<dbReference type="InterPro" id="IPR030379">
    <property type="entry name" value="G_SEPTIN_dom"/>
</dbReference>
<name>A0A3B3Q850_9TELE</name>
<dbReference type="Gene3D" id="3.40.50.300">
    <property type="entry name" value="P-loop containing nucleotide triphosphate hydrolases"/>
    <property type="match status" value="1"/>
</dbReference>
<accession>A0A3B3Q850</accession>
<evidence type="ECO:0000313" key="4">
    <source>
        <dbReference type="Ensembl" id="ENSPKIP00000002837.1"/>
    </source>
</evidence>
<evidence type="ECO:0000256" key="1">
    <source>
        <dbReference type="RuleBase" id="RU004560"/>
    </source>
</evidence>
<dbReference type="Pfam" id="PF00735">
    <property type="entry name" value="Septin"/>
    <property type="match status" value="1"/>
</dbReference>
<comment type="similarity">
    <text evidence="1">Belongs to the TRAFAC class TrmE-Era-EngA-EngB-Septin-like GTPase superfamily. Septin GTPase family.</text>
</comment>